<gene>
    <name evidence="2" type="ORF">BCR34DRAFT_586032</name>
</gene>
<dbReference type="Proteomes" id="UP000193144">
    <property type="component" value="Unassembled WGS sequence"/>
</dbReference>
<dbReference type="AlphaFoldDB" id="A0A1Y1ZVG7"/>
<keyword evidence="3" id="KW-1185">Reference proteome</keyword>
<organism evidence="2 3">
    <name type="scientific">Clohesyomyces aquaticus</name>
    <dbReference type="NCBI Taxonomy" id="1231657"/>
    <lineage>
        <taxon>Eukaryota</taxon>
        <taxon>Fungi</taxon>
        <taxon>Dikarya</taxon>
        <taxon>Ascomycota</taxon>
        <taxon>Pezizomycotina</taxon>
        <taxon>Dothideomycetes</taxon>
        <taxon>Pleosporomycetidae</taxon>
        <taxon>Pleosporales</taxon>
        <taxon>Lindgomycetaceae</taxon>
        <taxon>Clohesyomyces</taxon>
    </lineage>
</organism>
<dbReference type="STRING" id="1231657.A0A1Y1ZVG7"/>
<sequence length="123" mass="13170">MKYLALASILALASSAPSPIQADIALGDVAEVIQSPAAVTTFTYCKDKDFKNCRDQNPIIGTCYNVIDSWDNVASSVRPGVGVTCYIYENKGCSGRDQAVVAPGISNLQSYAFNDIMSSYKCI</sequence>
<feature type="signal peptide" evidence="1">
    <location>
        <begin position="1"/>
        <end position="22"/>
    </location>
</feature>
<keyword evidence="1" id="KW-0732">Signal</keyword>
<name>A0A1Y1ZVG7_9PLEO</name>
<dbReference type="Gene3D" id="2.60.20.10">
    <property type="entry name" value="Crystallins"/>
    <property type="match status" value="1"/>
</dbReference>
<comment type="caution">
    <text evidence="2">The sequence shown here is derived from an EMBL/GenBank/DDBJ whole genome shotgun (WGS) entry which is preliminary data.</text>
</comment>
<proteinExistence type="predicted"/>
<feature type="chain" id="PRO_5013390759" description="Beta/gamma crystallin 'Greek key' domain-containing protein" evidence="1">
    <location>
        <begin position="23"/>
        <end position="123"/>
    </location>
</feature>
<evidence type="ECO:0000313" key="3">
    <source>
        <dbReference type="Proteomes" id="UP000193144"/>
    </source>
</evidence>
<evidence type="ECO:0008006" key="4">
    <source>
        <dbReference type="Google" id="ProtNLM"/>
    </source>
</evidence>
<reference evidence="2 3" key="1">
    <citation type="submission" date="2016-07" db="EMBL/GenBank/DDBJ databases">
        <title>Pervasive Adenine N6-methylation of Active Genes in Fungi.</title>
        <authorList>
            <consortium name="DOE Joint Genome Institute"/>
            <person name="Mondo S.J."/>
            <person name="Dannebaum R.O."/>
            <person name="Kuo R.C."/>
            <person name="Labutti K."/>
            <person name="Haridas S."/>
            <person name="Kuo A."/>
            <person name="Salamov A."/>
            <person name="Ahrendt S.R."/>
            <person name="Lipzen A."/>
            <person name="Sullivan W."/>
            <person name="Andreopoulos W.B."/>
            <person name="Clum A."/>
            <person name="Lindquist E."/>
            <person name="Daum C."/>
            <person name="Ramamoorthy G.K."/>
            <person name="Gryganskyi A."/>
            <person name="Culley D."/>
            <person name="Magnuson J.K."/>
            <person name="James T.Y."/>
            <person name="O'Malley M.A."/>
            <person name="Stajich J.E."/>
            <person name="Spatafora J.W."/>
            <person name="Visel A."/>
            <person name="Grigoriev I.V."/>
        </authorList>
    </citation>
    <scope>NUCLEOTIDE SEQUENCE [LARGE SCALE GENOMIC DNA]</scope>
    <source>
        <strain evidence="2 3">CBS 115471</strain>
    </source>
</reference>
<accession>A0A1Y1ZVG7</accession>
<protein>
    <recommendedName>
        <fullName evidence="4">Beta/gamma crystallin 'Greek key' domain-containing protein</fullName>
    </recommendedName>
</protein>
<dbReference type="OrthoDB" id="2910287at2759"/>
<dbReference type="EMBL" id="MCFA01000035">
    <property type="protein sequence ID" value="ORY14218.1"/>
    <property type="molecule type" value="Genomic_DNA"/>
</dbReference>
<evidence type="ECO:0000313" key="2">
    <source>
        <dbReference type="EMBL" id="ORY14218.1"/>
    </source>
</evidence>
<evidence type="ECO:0000256" key="1">
    <source>
        <dbReference type="SAM" id="SignalP"/>
    </source>
</evidence>